<name>A0A0A2MQE2_9FLAO</name>
<dbReference type="EMBL" id="JRLY01000001">
    <property type="protein sequence ID" value="KGO94549.1"/>
    <property type="molecule type" value="Genomic_DNA"/>
</dbReference>
<sequence length="79" mass="9137">MNYQDAFELKHNAVGNSITTDGKTYNVYVAPSIDAELQDFIKDYDEEAYNDKTCLQYSSDNQYQIFFILSSGVKEELYI</sequence>
<dbReference type="RefSeq" id="WP_026991932.1">
    <property type="nucleotide sequence ID" value="NZ_JRLY01000001.1"/>
</dbReference>
<comment type="caution">
    <text evidence="1">The sequence shown here is derived from an EMBL/GenBank/DDBJ whole genome shotgun (WGS) entry which is preliminary data.</text>
</comment>
<dbReference type="Proteomes" id="UP000030111">
    <property type="component" value="Unassembled WGS sequence"/>
</dbReference>
<reference evidence="1 2" key="1">
    <citation type="submission" date="2013-09" db="EMBL/GenBank/DDBJ databases">
        <authorList>
            <person name="Zeng Z."/>
            <person name="Chen C."/>
        </authorList>
    </citation>
    <scope>NUCLEOTIDE SEQUENCE [LARGE SCALE GENOMIC DNA]</scope>
    <source>
        <strain evidence="1 2">WB 4.1-42</strain>
    </source>
</reference>
<protein>
    <submittedName>
        <fullName evidence="1">Uncharacterized protein</fullName>
    </submittedName>
</protein>
<gene>
    <name evidence="1" type="ORF">Q766_00025</name>
</gene>
<accession>A0A0A2MQE2</accession>
<proteinExistence type="predicted"/>
<organism evidence="1 2">
    <name type="scientific">Flavobacterium subsaxonicum WB 4.1-42 = DSM 21790</name>
    <dbReference type="NCBI Taxonomy" id="1121898"/>
    <lineage>
        <taxon>Bacteria</taxon>
        <taxon>Pseudomonadati</taxon>
        <taxon>Bacteroidota</taxon>
        <taxon>Flavobacteriia</taxon>
        <taxon>Flavobacteriales</taxon>
        <taxon>Flavobacteriaceae</taxon>
        <taxon>Flavobacterium</taxon>
    </lineage>
</organism>
<dbReference type="AlphaFoldDB" id="A0A0A2MQE2"/>
<evidence type="ECO:0000313" key="2">
    <source>
        <dbReference type="Proteomes" id="UP000030111"/>
    </source>
</evidence>
<keyword evidence="2" id="KW-1185">Reference proteome</keyword>
<evidence type="ECO:0000313" key="1">
    <source>
        <dbReference type="EMBL" id="KGO94549.1"/>
    </source>
</evidence>